<gene>
    <name evidence="5" type="ORF">D174_06810</name>
</gene>
<dbReference type="GO" id="GO:0004040">
    <property type="term" value="F:amidase activity"/>
    <property type="evidence" value="ECO:0007669"/>
    <property type="project" value="UniProtKB-EC"/>
</dbReference>
<organism evidence="5 6">
    <name type="scientific">Mycolicibacterium neoaurum VKM Ac-1815D</name>
    <dbReference type="NCBI Taxonomy" id="700508"/>
    <lineage>
        <taxon>Bacteria</taxon>
        <taxon>Bacillati</taxon>
        <taxon>Actinomycetota</taxon>
        <taxon>Actinomycetes</taxon>
        <taxon>Mycobacteriales</taxon>
        <taxon>Mycobacteriaceae</taxon>
        <taxon>Mycolicibacterium</taxon>
    </lineage>
</organism>
<dbReference type="eggNOG" id="COG0154">
    <property type="taxonomic scope" value="Bacteria"/>
</dbReference>
<dbReference type="Proteomes" id="UP000018763">
    <property type="component" value="Chromosome"/>
</dbReference>
<name>V5X9D6_MYCNE</name>
<comment type="catalytic activity">
    <reaction evidence="1">
        <text>a monocarboxylic acid amide + H2O = a monocarboxylate + NH4(+)</text>
        <dbReference type="Rhea" id="RHEA:12020"/>
        <dbReference type="ChEBI" id="CHEBI:15377"/>
        <dbReference type="ChEBI" id="CHEBI:28938"/>
        <dbReference type="ChEBI" id="CHEBI:35757"/>
        <dbReference type="ChEBI" id="CHEBI:83628"/>
        <dbReference type="EC" id="3.5.1.4"/>
    </reaction>
</comment>
<dbReference type="SUPFAM" id="SSF75304">
    <property type="entry name" value="Amidase signature (AS) enzymes"/>
    <property type="match status" value="1"/>
</dbReference>
<accession>V5X9D6</accession>
<dbReference type="Gene3D" id="3.90.1300.10">
    <property type="entry name" value="Amidase signature (AS) domain"/>
    <property type="match status" value="1"/>
</dbReference>
<dbReference type="EC" id="3.5.1.4" evidence="3"/>
<comment type="similarity">
    <text evidence="2">Belongs to the amidase family.</text>
</comment>
<dbReference type="KEGG" id="mne:D174_06810"/>
<feature type="domain" description="Amidase" evidence="4">
    <location>
        <begin position="4"/>
        <end position="420"/>
    </location>
</feature>
<dbReference type="PANTHER" id="PTHR11895">
    <property type="entry name" value="TRANSAMIDASE"/>
    <property type="match status" value="1"/>
</dbReference>
<evidence type="ECO:0000259" key="4">
    <source>
        <dbReference type="Pfam" id="PF01425"/>
    </source>
</evidence>
<reference evidence="5 6" key="1">
    <citation type="journal article" date="2014" name="Genome Announc.">
        <title>Complete Genome Sequence of Sterol-Transforming Mycobacterium neoaurum Strain VKM Ac-1815D.</title>
        <authorList>
            <person name="Shtratnikova V.Y."/>
            <person name="Bragin E.Y."/>
            <person name="Dovbnya D.V."/>
            <person name="Pekov Y.A."/>
            <person name="Schelkunov M.I."/>
            <person name="Strizhov N."/>
            <person name="Ivashina T.V."/>
            <person name="Ashapkin V.V."/>
            <person name="Donova M.V."/>
        </authorList>
    </citation>
    <scope>NUCLEOTIDE SEQUENCE [LARGE SCALE GENOMIC DNA]</scope>
    <source>
        <strain evidence="5 6">VKM Ac-1815D</strain>
    </source>
</reference>
<evidence type="ECO:0000313" key="5">
    <source>
        <dbReference type="EMBL" id="AHC24311.1"/>
    </source>
</evidence>
<evidence type="ECO:0000256" key="1">
    <source>
        <dbReference type="ARBA" id="ARBA00001311"/>
    </source>
</evidence>
<sequence length="432" mass="44174">MCAIETADPELNAFVHVDRDGAMTRATEIDRIVAAGQDPGPLAGVPMGVKELHAVFGWPYAMGSRLYEGRIADHTSTLVNRAVGAGAVPVGLTTSPEFGRASFTASPLHGVTRNPWNPRLTPGGSSGGSAAAVAAGMVPFSTGTDGAGSLRIPAAYCGLVGFKATYGVVPRGPRHSGVADNDHYGVLTTTVRDTARVLDSVTGLDPADRASVPAPLLEAALDEIDLRGLRVAFLPTLGGAPCDPEVAAVAEVAAQRFLATTGAVRVSVEVPIDPDCAAAFRVLSAPDVYAAVAAAGSGGPGDVEVDASVRRYVDAARELTVSTLLQAHETRARLVAATADAFEQMDLLLTPSTQVPAFDAEGPMPTEIDGHEVDHWGALAVTYPFNLTGQPAISVPAGWAGGAPCGLQIVGARHADALVLAAAAAAERSNGR</sequence>
<keyword evidence="6" id="KW-1185">Reference proteome</keyword>
<dbReference type="PROSITE" id="PS00571">
    <property type="entry name" value="AMIDASES"/>
    <property type="match status" value="1"/>
</dbReference>
<dbReference type="AlphaFoldDB" id="V5X9D6"/>
<evidence type="ECO:0000313" key="6">
    <source>
        <dbReference type="Proteomes" id="UP000018763"/>
    </source>
</evidence>
<dbReference type="InterPro" id="IPR020556">
    <property type="entry name" value="Amidase_CS"/>
</dbReference>
<evidence type="ECO:0000256" key="2">
    <source>
        <dbReference type="ARBA" id="ARBA00009199"/>
    </source>
</evidence>
<proteinExistence type="inferred from homology"/>
<dbReference type="InterPro" id="IPR036928">
    <property type="entry name" value="AS_sf"/>
</dbReference>
<evidence type="ECO:0000256" key="3">
    <source>
        <dbReference type="ARBA" id="ARBA00012922"/>
    </source>
</evidence>
<dbReference type="Pfam" id="PF01425">
    <property type="entry name" value="Amidase"/>
    <property type="match status" value="1"/>
</dbReference>
<dbReference type="InterPro" id="IPR023631">
    <property type="entry name" value="Amidase_dom"/>
</dbReference>
<protein>
    <recommendedName>
        <fullName evidence="3">amidase</fullName>
        <ecNumber evidence="3">3.5.1.4</ecNumber>
    </recommendedName>
</protein>
<dbReference type="InterPro" id="IPR000120">
    <property type="entry name" value="Amidase"/>
</dbReference>
<dbReference type="EMBL" id="CP006936">
    <property type="protein sequence ID" value="AHC24311.1"/>
    <property type="molecule type" value="Genomic_DNA"/>
</dbReference>
<dbReference type="PANTHER" id="PTHR11895:SF7">
    <property type="entry name" value="GLUTAMYL-TRNA(GLN) AMIDOTRANSFERASE SUBUNIT A, MITOCHONDRIAL"/>
    <property type="match status" value="1"/>
</dbReference>